<feature type="signal peptide" evidence="3">
    <location>
        <begin position="1"/>
        <end position="33"/>
    </location>
</feature>
<evidence type="ECO:0000313" key="5">
    <source>
        <dbReference type="Proteomes" id="UP001500037"/>
    </source>
</evidence>
<reference evidence="5" key="1">
    <citation type="journal article" date="2019" name="Int. J. Syst. Evol. Microbiol.">
        <title>The Global Catalogue of Microorganisms (GCM) 10K type strain sequencing project: providing services to taxonomists for standard genome sequencing and annotation.</title>
        <authorList>
            <consortium name="The Broad Institute Genomics Platform"/>
            <consortium name="The Broad Institute Genome Sequencing Center for Infectious Disease"/>
            <person name="Wu L."/>
            <person name="Ma J."/>
        </authorList>
    </citation>
    <scope>NUCLEOTIDE SEQUENCE [LARGE SCALE GENOMIC DNA]</scope>
    <source>
        <strain evidence="5">JCM 13004</strain>
    </source>
</reference>
<comment type="caution">
    <text evidence="4">The sequence shown here is derived from an EMBL/GenBank/DDBJ whole genome shotgun (WGS) entry which is preliminary data.</text>
</comment>
<feature type="region of interest" description="Disordered" evidence="1">
    <location>
        <begin position="530"/>
        <end position="558"/>
    </location>
</feature>
<name>A0ABN1WXH4_9ACTN</name>
<protein>
    <recommendedName>
        <fullName evidence="6">Repeat protein (TIGR01451 family)</fullName>
    </recommendedName>
</protein>
<sequence length="593" mass="57748">MGRSHARALGRLGAAGAVASLLALGAAARPAEADAPGATFTVTQSATELLAPADQEDTGSRTGSVGAAFQDASLSFAADDGRSTLTGVRVVVDGRRLLGVAELRLPAGCGFTDSKHLQALCALGDVAGGGHLLLGLRAAAAAEPGAAGELRYTVTATNAVEHAGARPDVTAVSVADGPDLSVEQLPTITRTTSAGDTAVEAAVTNQGDQDAHGVVLFFTLPPGYALAGDFANCVYPARPSTRVLCRFDDTVVHPGQVLRPSVPITLRAGGSPANGRFEYGVDLTGGPLDQEISGGPGVARHGSGAPLTLVPATARPAADFGSALSSSWLMTGQVVDLAAVASDFGGSVGDTVQAVFAVRNAGDLPAPTLPGDGSGGGYGLTVAFPSGVRIATAPAGCAPVAGSTDPTYLCRESRVLAAGESETFAFQVQLTAVLDHAPGRASLTGADTDAGAANNSAAFAVTAVATTASATPSAPASAAPGGHSTSASPSAGGPDSPSASTEPTRSTSAGTVATVGGAIVVGPAVVTRQTPAGSGANADGASAGPVDPDGSNALAQTGGGDNSLPLAVAGGVAIALGVGMVAVGTHRQLGRRR</sequence>
<evidence type="ECO:0000313" key="4">
    <source>
        <dbReference type="EMBL" id="GAA1267733.1"/>
    </source>
</evidence>
<keyword evidence="3" id="KW-0732">Signal</keyword>
<evidence type="ECO:0000256" key="1">
    <source>
        <dbReference type="SAM" id="MobiDB-lite"/>
    </source>
</evidence>
<organism evidence="4 5">
    <name type="scientific">Kitasatospora nipponensis</name>
    <dbReference type="NCBI Taxonomy" id="258049"/>
    <lineage>
        <taxon>Bacteria</taxon>
        <taxon>Bacillati</taxon>
        <taxon>Actinomycetota</taxon>
        <taxon>Actinomycetes</taxon>
        <taxon>Kitasatosporales</taxon>
        <taxon>Streptomycetaceae</taxon>
        <taxon>Kitasatospora</taxon>
    </lineage>
</organism>
<evidence type="ECO:0008006" key="6">
    <source>
        <dbReference type="Google" id="ProtNLM"/>
    </source>
</evidence>
<keyword evidence="2" id="KW-0472">Membrane</keyword>
<feature type="region of interest" description="Disordered" evidence="1">
    <location>
        <begin position="471"/>
        <end position="509"/>
    </location>
</feature>
<evidence type="ECO:0000256" key="2">
    <source>
        <dbReference type="SAM" id="Phobius"/>
    </source>
</evidence>
<evidence type="ECO:0000256" key="3">
    <source>
        <dbReference type="SAM" id="SignalP"/>
    </source>
</evidence>
<feature type="chain" id="PRO_5046964270" description="Repeat protein (TIGR01451 family)" evidence="3">
    <location>
        <begin position="34"/>
        <end position="593"/>
    </location>
</feature>
<proteinExistence type="predicted"/>
<gene>
    <name evidence="4" type="ORF">GCM10009665_65620</name>
</gene>
<keyword evidence="2" id="KW-1133">Transmembrane helix</keyword>
<keyword evidence="2" id="KW-0812">Transmembrane</keyword>
<feature type="compositionally biased region" description="Low complexity" evidence="1">
    <location>
        <begin position="530"/>
        <end position="544"/>
    </location>
</feature>
<keyword evidence="5" id="KW-1185">Reference proteome</keyword>
<dbReference type="EMBL" id="BAAALF010000185">
    <property type="protein sequence ID" value="GAA1267733.1"/>
    <property type="molecule type" value="Genomic_DNA"/>
</dbReference>
<feature type="transmembrane region" description="Helical" evidence="2">
    <location>
        <begin position="564"/>
        <end position="583"/>
    </location>
</feature>
<dbReference type="Proteomes" id="UP001500037">
    <property type="component" value="Unassembled WGS sequence"/>
</dbReference>
<accession>A0ABN1WXH4</accession>
<dbReference type="RefSeq" id="WP_344445778.1">
    <property type="nucleotide sequence ID" value="NZ_BAAALF010000185.1"/>
</dbReference>